<evidence type="ECO:0000313" key="6">
    <source>
        <dbReference type="EMBL" id="ALU31545.1"/>
    </source>
</evidence>
<dbReference type="OrthoDB" id="26084at2157"/>
<evidence type="ECO:0000256" key="2">
    <source>
        <dbReference type="RuleBase" id="RU003616"/>
    </source>
</evidence>
<evidence type="ECO:0000259" key="4">
    <source>
        <dbReference type="PROSITE" id="PS51203"/>
    </source>
</evidence>
<evidence type="ECO:0000313" key="7">
    <source>
        <dbReference type="Proteomes" id="UP000060043"/>
    </source>
</evidence>
<dbReference type="CDD" id="cd06464">
    <property type="entry name" value="ACD_sHsps-like"/>
    <property type="match status" value="1"/>
</dbReference>
<dbReference type="STRING" id="1435377.SUSAZ_04220"/>
<dbReference type="InterPro" id="IPR008978">
    <property type="entry name" value="HSP20-like_chaperone"/>
</dbReference>
<evidence type="ECO:0000256" key="1">
    <source>
        <dbReference type="PROSITE-ProRule" id="PRU00285"/>
    </source>
</evidence>
<dbReference type="SUPFAM" id="SSF49764">
    <property type="entry name" value="HSP20-like chaperones"/>
    <property type="match status" value="1"/>
</dbReference>
<dbReference type="NCBIfam" id="NF041800">
    <property type="entry name" value="Hsp20"/>
    <property type="match status" value="1"/>
</dbReference>
<sequence length="173" mass="19975">MSRRYRDPFDLFDELIKEIEEEFERFEREFERYGPEEGGKRFGPYIYGFRVTVGPDGKPIIEQFGNVKSYKGKPLISEEREPLIDVIERGEEVRVIAELPGVDKNNIKVKIIEGGKKLIIQASGEDRKYYKEIDLPTEVDDKSAKASYNNGVLQVVLKKLKGKEEKGTEIKVE</sequence>
<dbReference type="Gene3D" id="2.60.40.790">
    <property type="match status" value="1"/>
</dbReference>
<dbReference type="Proteomes" id="UP000060043">
    <property type="component" value="Chromosome"/>
</dbReference>
<dbReference type="OMA" id="YYGFEIT"/>
<proteinExistence type="inferred from homology"/>
<dbReference type="GeneID" id="14551433"/>
<feature type="domain" description="CS" evidence="4">
    <location>
        <begin position="79"/>
        <end position="171"/>
    </location>
</feature>
<dbReference type="PROSITE" id="PS01031">
    <property type="entry name" value="SHSP"/>
    <property type="match status" value="1"/>
</dbReference>
<reference evidence="7 8" key="1">
    <citation type="submission" date="2015-12" db="EMBL/GenBank/DDBJ databases">
        <title>A stable core within a dynamic pangenome in Sulfolobus acidocaldarius.</title>
        <authorList>
            <person name="Anderson R."/>
            <person name="Kouris A."/>
            <person name="Seward C."/>
            <person name="Campbell K."/>
            <person name="Whitaker R."/>
        </authorList>
    </citation>
    <scope>NUCLEOTIDE SEQUENCE [LARGE SCALE GENOMIC DNA]</scope>
    <source>
        <strain evidence="5 8">GG12-C01-09</strain>
        <strain evidence="6 7">NG05B_CO5_07</strain>
    </source>
</reference>
<accession>A0A0U3GJI7</accession>
<dbReference type="InterPro" id="IPR002068">
    <property type="entry name" value="A-crystallin/Hsp20_dom"/>
</dbReference>
<dbReference type="PaxDb" id="1435377-SUSAZ_04220"/>
<dbReference type="EMBL" id="CP013695">
    <property type="protein sequence ID" value="ALU31545.1"/>
    <property type="molecule type" value="Genomic_DNA"/>
</dbReference>
<dbReference type="InterPro" id="IPR007052">
    <property type="entry name" value="CS_dom"/>
</dbReference>
<comment type="similarity">
    <text evidence="1 2">Belongs to the small heat shock protein (HSP20) family.</text>
</comment>
<organism evidence="5 8">
    <name type="scientific">Sulfolobus acidocaldarius</name>
    <dbReference type="NCBI Taxonomy" id="2285"/>
    <lineage>
        <taxon>Archaea</taxon>
        <taxon>Thermoproteota</taxon>
        <taxon>Thermoprotei</taxon>
        <taxon>Sulfolobales</taxon>
        <taxon>Sulfolobaceae</taxon>
        <taxon>Sulfolobus</taxon>
    </lineage>
</organism>
<feature type="domain" description="SHSP" evidence="3">
    <location>
        <begin position="74"/>
        <end position="173"/>
    </location>
</feature>
<dbReference type="AlphaFoldDB" id="A0A0U3GJI7"/>
<evidence type="ECO:0000259" key="3">
    <source>
        <dbReference type="PROSITE" id="PS01031"/>
    </source>
</evidence>
<name>A0A0U3GJI7_9CREN</name>
<dbReference type="PROSITE" id="PS51203">
    <property type="entry name" value="CS"/>
    <property type="match status" value="1"/>
</dbReference>
<protein>
    <submittedName>
        <fullName evidence="5">Heat-shock protein Hsp20</fullName>
    </submittedName>
</protein>
<dbReference type="RefSeq" id="WP_011277787.1">
    <property type="nucleotide sequence ID" value="NZ_BHWZ01000001.1"/>
</dbReference>
<evidence type="ECO:0000313" key="8">
    <source>
        <dbReference type="Proteomes" id="UP000065473"/>
    </source>
</evidence>
<gene>
    <name evidence="5" type="ORF">ATY89_01825</name>
    <name evidence="6" type="ORF">ATZ20_04860</name>
</gene>
<dbReference type="SMR" id="A0A0U3GJI7"/>
<dbReference type="EMBL" id="CP013694">
    <property type="protein sequence ID" value="ALU28825.1"/>
    <property type="molecule type" value="Genomic_DNA"/>
</dbReference>
<dbReference type="Proteomes" id="UP000065473">
    <property type="component" value="Chromosome"/>
</dbReference>
<dbReference type="Pfam" id="PF00011">
    <property type="entry name" value="HSP20"/>
    <property type="match status" value="1"/>
</dbReference>
<evidence type="ECO:0000313" key="5">
    <source>
        <dbReference type="EMBL" id="ALU28825.1"/>
    </source>
</evidence>